<evidence type="ECO:0000313" key="2">
    <source>
        <dbReference type="EMBL" id="KAF7842254.1"/>
    </source>
</evidence>
<feature type="domain" description="Retrotransposon gag" evidence="1">
    <location>
        <begin position="83"/>
        <end position="166"/>
    </location>
</feature>
<dbReference type="AlphaFoldDB" id="A0A834XDD8"/>
<organism evidence="2 3">
    <name type="scientific">Senna tora</name>
    <dbReference type="NCBI Taxonomy" id="362788"/>
    <lineage>
        <taxon>Eukaryota</taxon>
        <taxon>Viridiplantae</taxon>
        <taxon>Streptophyta</taxon>
        <taxon>Embryophyta</taxon>
        <taxon>Tracheophyta</taxon>
        <taxon>Spermatophyta</taxon>
        <taxon>Magnoliopsida</taxon>
        <taxon>eudicotyledons</taxon>
        <taxon>Gunneridae</taxon>
        <taxon>Pentapetalae</taxon>
        <taxon>rosids</taxon>
        <taxon>fabids</taxon>
        <taxon>Fabales</taxon>
        <taxon>Fabaceae</taxon>
        <taxon>Caesalpinioideae</taxon>
        <taxon>Cassia clade</taxon>
        <taxon>Senna</taxon>
    </lineage>
</organism>
<evidence type="ECO:0000313" key="3">
    <source>
        <dbReference type="Proteomes" id="UP000634136"/>
    </source>
</evidence>
<reference evidence="2" key="1">
    <citation type="submission" date="2020-09" db="EMBL/GenBank/DDBJ databases">
        <title>Genome-Enabled Discovery of Anthraquinone Biosynthesis in Senna tora.</title>
        <authorList>
            <person name="Kang S.-H."/>
            <person name="Pandey R.P."/>
            <person name="Lee C.-M."/>
            <person name="Sim J.-S."/>
            <person name="Jeong J.-T."/>
            <person name="Choi B.-S."/>
            <person name="Jung M."/>
            <person name="Ginzburg D."/>
            <person name="Zhao K."/>
            <person name="Won S.Y."/>
            <person name="Oh T.-J."/>
            <person name="Yu Y."/>
            <person name="Kim N.-H."/>
            <person name="Lee O.R."/>
            <person name="Lee T.-H."/>
            <person name="Bashyal P."/>
            <person name="Kim T.-S."/>
            <person name="Lee W.-H."/>
            <person name="Kawkins C."/>
            <person name="Kim C.-K."/>
            <person name="Kim J.S."/>
            <person name="Ahn B.O."/>
            <person name="Rhee S.Y."/>
            <person name="Sohng J.K."/>
        </authorList>
    </citation>
    <scope>NUCLEOTIDE SEQUENCE</scope>
    <source>
        <tissue evidence="2">Leaf</tissue>
    </source>
</reference>
<protein>
    <recommendedName>
        <fullName evidence="1">Retrotransposon gag domain-containing protein</fullName>
    </recommendedName>
</protein>
<evidence type="ECO:0000259" key="1">
    <source>
        <dbReference type="Pfam" id="PF03732"/>
    </source>
</evidence>
<dbReference type="PANTHER" id="PTHR33223:SF11">
    <property type="entry name" value="ELEMENT PROTEIN, PUTATIVE-RELATED"/>
    <property type="match status" value="1"/>
</dbReference>
<dbReference type="EMBL" id="JAAIUW010000002">
    <property type="protein sequence ID" value="KAF7842254.1"/>
    <property type="molecule type" value="Genomic_DNA"/>
</dbReference>
<dbReference type="PANTHER" id="PTHR33223">
    <property type="entry name" value="CCHC-TYPE DOMAIN-CONTAINING PROTEIN"/>
    <property type="match status" value="1"/>
</dbReference>
<accession>A0A834XDD8</accession>
<gene>
    <name evidence="2" type="ORF">G2W53_004552</name>
</gene>
<sequence>MPKGKKKKVVELSPPQIRMAKRRRVIESPPSSLIKIFSPPSSLKSKGTKFIESPEMAEEDRQNVENFATPSVESLQSSITRPAAKAWLQSQPQGSITSWSDLTQKFLAKYFPPAKTAKLRGDITTFKQRDFESLYEEWERFRDMLRKFPHHGVPKWLQVQTFYNGLFSELKTNIDAAANSSLMAKPVNEAYSLSETMAANNYQWHFDTTVQVKSVVVQNNDALDALTAQIAELASKVKNLGVQTPVQAVNAIMPRCEHCGEGHTTEQCSLTLESVEFMANRNANNNPYSNMYNLGWHNHPNFLWTQSSSSEFIKQNLSPLEPALILDSKDIHENAMQQGLKVQRSDFRTPWNVGAS</sequence>
<comment type="caution">
    <text evidence="2">The sequence shown here is derived from an EMBL/GenBank/DDBJ whole genome shotgun (WGS) entry which is preliminary data.</text>
</comment>
<proteinExistence type="predicted"/>
<keyword evidence="3" id="KW-1185">Reference proteome</keyword>
<dbReference type="OrthoDB" id="1305902at2759"/>
<dbReference type="InterPro" id="IPR005162">
    <property type="entry name" value="Retrotrans_gag_dom"/>
</dbReference>
<dbReference type="Proteomes" id="UP000634136">
    <property type="component" value="Unassembled WGS sequence"/>
</dbReference>
<name>A0A834XDD8_9FABA</name>
<dbReference type="Pfam" id="PF03732">
    <property type="entry name" value="Retrotrans_gag"/>
    <property type="match status" value="1"/>
</dbReference>